<dbReference type="Proteomes" id="UP001211866">
    <property type="component" value="Chromosome"/>
</dbReference>
<proteinExistence type="predicted"/>
<name>A0ABY7MZP6_ALCFA</name>
<dbReference type="EMBL" id="CP096916">
    <property type="protein sequence ID" value="WBM36364.1"/>
    <property type="molecule type" value="Genomic_DNA"/>
</dbReference>
<dbReference type="Pfam" id="PF11072">
    <property type="entry name" value="DUF2859"/>
    <property type="match status" value="1"/>
</dbReference>
<protein>
    <submittedName>
        <fullName evidence="1">Integrating conjugative element protein</fullName>
    </submittedName>
</protein>
<sequence>MRRNAALFLYTATALGIAIVLALSAATVMDFPQAYAQEEPSIIDESVPAVSYYSALISGADQPGVGAGIQFPLTSNLLQPGVLKPSAVPVFNPKWMTQTLAIVGDDKGSEEWLKLHQARLLSLQATVIVVSAASEKRFKNIQRQANALPIVPDPGHWLQSRLAAAQVTVYPVLIGLDGQARQIIFSEGFERGEAHEK</sequence>
<organism evidence="1 2">
    <name type="scientific">Alcaligenes faecalis</name>
    <dbReference type="NCBI Taxonomy" id="511"/>
    <lineage>
        <taxon>Bacteria</taxon>
        <taxon>Pseudomonadati</taxon>
        <taxon>Pseudomonadota</taxon>
        <taxon>Betaproteobacteria</taxon>
        <taxon>Burkholderiales</taxon>
        <taxon>Alcaligenaceae</taxon>
        <taxon>Alcaligenes</taxon>
    </lineage>
</organism>
<keyword evidence="2" id="KW-1185">Reference proteome</keyword>
<dbReference type="RefSeq" id="WP_222668030.1">
    <property type="nucleotide sequence ID" value="NZ_CP096916.1"/>
</dbReference>
<reference evidence="1 2" key="1">
    <citation type="submission" date="2022-05" db="EMBL/GenBank/DDBJ databases">
        <title>Complete sequence of strain NY11312.</title>
        <authorList>
            <person name="Zhou D."/>
        </authorList>
    </citation>
    <scope>NUCLEOTIDE SEQUENCE [LARGE SCALE GENOMIC DNA]</scope>
    <source>
        <strain evidence="1 2">NY11312</strain>
    </source>
</reference>
<dbReference type="InterPro" id="IPR021300">
    <property type="entry name" value="Integr_conj_element_PFL4695"/>
</dbReference>
<dbReference type="NCBIfam" id="TIGR03765">
    <property type="entry name" value="ICE_PFL_4695"/>
    <property type="match status" value="1"/>
</dbReference>
<evidence type="ECO:0000313" key="2">
    <source>
        <dbReference type="Proteomes" id="UP001211866"/>
    </source>
</evidence>
<gene>
    <name evidence="1" type="ORF">M2J83_11045</name>
</gene>
<accession>A0ABY7MZP6</accession>
<evidence type="ECO:0000313" key="1">
    <source>
        <dbReference type="EMBL" id="WBM36364.1"/>
    </source>
</evidence>